<accession>A0A834WC62</accession>
<evidence type="ECO:0000313" key="1">
    <source>
        <dbReference type="EMBL" id="KAF7817132.1"/>
    </source>
</evidence>
<gene>
    <name evidence="1" type="ORF">G2W53_031101</name>
</gene>
<protein>
    <submittedName>
        <fullName evidence="1">L-gulonolactone oxidase 3</fullName>
    </submittedName>
</protein>
<organism evidence="1 2">
    <name type="scientific">Senna tora</name>
    <dbReference type="NCBI Taxonomy" id="362788"/>
    <lineage>
        <taxon>Eukaryota</taxon>
        <taxon>Viridiplantae</taxon>
        <taxon>Streptophyta</taxon>
        <taxon>Embryophyta</taxon>
        <taxon>Tracheophyta</taxon>
        <taxon>Spermatophyta</taxon>
        <taxon>Magnoliopsida</taxon>
        <taxon>eudicotyledons</taxon>
        <taxon>Gunneridae</taxon>
        <taxon>Pentapetalae</taxon>
        <taxon>rosids</taxon>
        <taxon>fabids</taxon>
        <taxon>Fabales</taxon>
        <taxon>Fabaceae</taxon>
        <taxon>Caesalpinioideae</taxon>
        <taxon>Cassia clade</taxon>
        <taxon>Senna</taxon>
    </lineage>
</organism>
<dbReference type="AlphaFoldDB" id="A0A834WC62"/>
<proteinExistence type="predicted"/>
<sequence length="217" mass="23091">MKSKTPSPEAFKATLESYLYTAVCLEGYQVMSANSYFFACSMYTSSIPASLVKLNHNTDANHMIMDSPSLPPPRTTVCSRTDKPTHTHTLPIRCRHQAEPALLNSINQFPKSDAGIRRDGEIDGVDLNPGVVVLSADEKSGSVIGRASQLGNGVREFGDDFGFEAVSISVSEGGEEVLFGCGESDGESVTGGSVTPRAVGVEESARGGVALEWGRRS</sequence>
<name>A0A834WC62_9FABA</name>
<evidence type="ECO:0000313" key="2">
    <source>
        <dbReference type="Proteomes" id="UP000634136"/>
    </source>
</evidence>
<dbReference type="EMBL" id="JAAIUW010000009">
    <property type="protein sequence ID" value="KAF7817132.1"/>
    <property type="molecule type" value="Genomic_DNA"/>
</dbReference>
<dbReference type="Proteomes" id="UP000634136">
    <property type="component" value="Unassembled WGS sequence"/>
</dbReference>
<comment type="caution">
    <text evidence="1">The sequence shown here is derived from an EMBL/GenBank/DDBJ whole genome shotgun (WGS) entry which is preliminary data.</text>
</comment>
<reference evidence="1" key="1">
    <citation type="submission" date="2020-09" db="EMBL/GenBank/DDBJ databases">
        <title>Genome-Enabled Discovery of Anthraquinone Biosynthesis in Senna tora.</title>
        <authorList>
            <person name="Kang S.-H."/>
            <person name="Pandey R.P."/>
            <person name="Lee C.-M."/>
            <person name="Sim J.-S."/>
            <person name="Jeong J.-T."/>
            <person name="Choi B.-S."/>
            <person name="Jung M."/>
            <person name="Ginzburg D."/>
            <person name="Zhao K."/>
            <person name="Won S.Y."/>
            <person name="Oh T.-J."/>
            <person name="Yu Y."/>
            <person name="Kim N.-H."/>
            <person name="Lee O.R."/>
            <person name="Lee T.-H."/>
            <person name="Bashyal P."/>
            <person name="Kim T.-S."/>
            <person name="Lee W.-H."/>
            <person name="Kawkins C."/>
            <person name="Kim C.-K."/>
            <person name="Kim J.S."/>
            <person name="Ahn B.O."/>
            <person name="Rhee S.Y."/>
            <person name="Sohng J.K."/>
        </authorList>
    </citation>
    <scope>NUCLEOTIDE SEQUENCE</scope>
    <source>
        <tissue evidence="1">Leaf</tissue>
    </source>
</reference>
<keyword evidence="2" id="KW-1185">Reference proteome</keyword>